<dbReference type="PROSITE" id="PS51257">
    <property type="entry name" value="PROKAR_LIPOPROTEIN"/>
    <property type="match status" value="1"/>
</dbReference>
<feature type="chain" id="PRO_5012180580" description="Lipoprotein" evidence="1">
    <location>
        <begin position="23"/>
        <end position="134"/>
    </location>
</feature>
<feature type="signal peptide" evidence="1">
    <location>
        <begin position="1"/>
        <end position="22"/>
    </location>
</feature>
<reference evidence="3" key="1">
    <citation type="journal article" date="2014" name="Genome Announc.">
        <title>Full-genome sequence of the plant growth-promoting bacterium Pseudomonas protegens CHA0.</title>
        <authorList>
            <person name="Jousset A."/>
            <person name="Schuldes J."/>
            <person name="Keel C."/>
            <person name="Maurhofer M."/>
            <person name="Daniel R."/>
            <person name="Scheu S."/>
            <person name="Thuermer A."/>
        </authorList>
    </citation>
    <scope>NUCLEOTIDE SEQUENCE [LARGE SCALE GENOMIC DNA]</scope>
    <source>
        <strain evidence="3">DSM 19095 / LMG 27888 / CFBP 6595 / CHA0</strain>
    </source>
</reference>
<evidence type="ECO:0000313" key="3">
    <source>
        <dbReference type="Proteomes" id="UP000013940"/>
    </source>
</evidence>
<organism evidence="2 3">
    <name type="scientific">Pseudomonas protegens (strain DSM 19095 / LMG 27888 / CFBP 6595 / CHA0)</name>
    <dbReference type="NCBI Taxonomy" id="1124983"/>
    <lineage>
        <taxon>Bacteria</taxon>
        <taxon>Pseudomonadati</taxon>
        <taxon>Pseudomonadota</taxon>
        <taxon>Gammaproteobacteria</taxon>
        <taxon>Pseudomonadales</taxon>
        <taxon>Pseudomonadaceae</taxon>
        <taxon>Pseudomonas</taxon>
    </lineage>
</organism>
<dbReference type="GeneID" id="57475615"/>
<sequence length="134" mass="14226">MSLKPLLLLPGLGLVCLLSACAGPLPKADPQQAWIDLAPESPNDLLADSVDGQRLNDGRYFQVSPGQHRLRMALLQGANGNSAQPDCLGRLDYAGFQAGGHYRLVESSQGQDVSAALLDAQGRQVAQSRPFSCL</sequence>
<dbReference type="Proteomes" id="UP000013940">
    <property type="component" value="Chromosome"/>
</dbReference>
<evidence type="ECO:0000313" key="2">
    <source>
        <dbReference type="EMBL" id="AGL84394.1"/>
    </source>
</evidence>
<keyword evidence="1" id="KW-0732">Signal</keyword>
<protein>
    <recommendedName>
        <fullName evidence="4">Lipoprotein</fullName>
    </recommendedName>
</protein>
<evidence type="ECO:0008006" key="4">
    <source>
        <dbReference type="Google" id="ProtNLM"/>
    </source>
</evidence>
<dbReference type="KEGG" id="pprc:PFLCHA0_c26230"/>
<name>A0A2C9EL66_PSEPH</name>
<dbReference type="EMBL" id="CP003190">
    <property type="protein sequence ID" value="AGL84394.1"/>
    <property type="molecule type" value="Genomic_DNA"/>
</dbReference>
<proteinExistence type="predicted"/>
<accession>A0A2C9EL66</accession>
<dbReference type="AlphaFoldDB" id="A0A2C9EL66"/>
<evidence type="ECO:0000256" key="1">
    <source>
        <dbReference type="SAM" id="SignalP"/>
    </source>
</evidence>
<dbReference type="RefSeq" id="WP_015635290.1">
    <property type="nucleotide sequence ID" value="NC_021237.1"/>
</dbReference>
<gene>
    <name evidence="2" type="ORF">PFLCHA0_c26230</name>
</gene>
<dbReference type="HOGENOM" id="CLU_118102_0_0_6"/>